<evidence type="ECO:0000256" key="5">
    <source>
        <dbReference type="ARBA" id="ARBA00023136"/>
    </source>
</evidence>
<keyword evidence="5 6" id="KW-0472">Membrane</keyword>
<sequence>MHIPDYSLQNITLFFTAIIGDGIVVLRELKPTTRLGYSKFASNNNTIWKIPSRWGMLLIYMPSALLFLVLLTLSSAKGHVWITVLLNAFHYMKRIYEVLFLHKYSGSALIKDVLLISTCYAVHAMGLVYLTARVPVDHIVRKQVTFGATFFIVGEIMNHYHHRILAGLRKEKDDVPEQGLFPWLWCPHYLGEIIAFIAMGFVSQNGMTFVLQLGSAAYLAVRAHNTKAWYESKFPHAATRAALIPGIL</sequence>
<dbReference type="Pfam" id="PF02544">
    <property type="entry name" value="Steroid_dh"/>
    <property type="match status" value="1"/>
</dbReference>
<dbReference type="PROSITE" id="PS50244">
    <property type="entry name" value="S5A_REDUCTASE"/>
    <property type="match status" value="1"/>
</dbReference>
<reference evidence="8 9" key="1">
    <citation type="submission" date="2023-03" db="EMBL/GenBank/DDBJ databases">
        <title>Genome sequence of Lichtheimia ornata CBS 291.66.</title>
        <authorList>
            <person name="Mohabir J.T."/>
            <person name="Shea T.P."/>
            <person name="Kurbessoian T."/>
            <person name="Berby B."/>
            <person name="Fontaine J."/>
            <person name="Livny J."/>
            <person name="Gnirke A."/>
            <person name="Stajich J.E."/>
            <person name="Cuomo C.A."/>
        </authorList>
    </citation>
    <scope>NUCLEOTIDE SEQUENCE [LARGE SCALE GENOMIC DNA]</scope>
    <source>
        <strain evidence="8">CBS 291.66</strain>
    </source>
</reference>
<dbReference type="GeneID" id="83220145"/>
<gene>
    <name evidence="8" type="ORF">O0I10_012811</name>
</gene>
<dbReference type="GO" id="GO:0016627">
    <property type="term" value="F:oxidoreductase activity, acting on the CH-CH group of donors"/>
    <property type="evidence" value="ECO:0007669"/>
    <property type="project" value="InterPro"/>
</dbReference>
<evidence type="ECO:0000256" key="6">
    <source>
        <dbReference type="SAM" id="Phobius"/>
    </source>
</evidence>
<evidence type="ECO:0000256" key="2">
    <source>
        <dbReference type="ARBA" id="ARBA00007742"/>
    </source>
</evidence>
<proteinExistence type="inferred from homology"/>
<accession>A0AAD7XVG6</accession>
<dbReference type="PANTHER" id="PTHR10556:SF35">
    <property type="entry name" value="3-OXO-5-ALPHA-STEROID 4-DEHYDROGENASE FAMILY PROTEIN"/>
    <property type="match status" value="1"/>
</dbReference>
<feature type="domain" description="3-oxo-5-alpha-steroid 4-dehydrogenase C-terminal" evidence="7">
    <location>
        <begin position="136"/>
        <end position="248"/>
    </location>
</feature>
<keyword evidence="9" id="KW-1185">Reference proteome</keyword>
<feature type="transmembrane region" description="Helical" evidence="6">
    <location>
        <begin position="6"/>
        <end position="26"/>
    </location>
</feature>
<keyword evidence="3 6" id="KW-0812">Transmembrane</keyword>
<dbReference type="PANTHER" id="PTHR10556">
    <property type="entry name" value="3-OXO-5-ALPHA-STEROID 4-DEHYDROGENASE"/>
    <property type="match status" value="1"/>
</dbReference>
<dbReference type="RefSeq" id="XP_058336536.1">
    <property type="nucleotide sequence ID" value="XM_058492698.1"/>
</dbReference>
<evidence type="ECO:0000259" key="7">
    <source>
        <dbReference type="Pfam" id="PF02544"/>
    </source>
</evidence>
<feature type="transmembrane region" description="Helical" evidence="6">
    <location>
        <begin position="144"/>
        <end position="160"/>
    </location>
</feature>
<protein>
    <recommendedName>
        <fullName evidence="7">3-oxo-5-alpha-steroid 4-dehydrogenase C-terminal domain-containing protein</fullName>
    </recommendedName>
</protein>
<dbReference type="Proteomes" id="UP001234581">
    <property type="component" value="Unassembled WGS sequence"/>
</dbReference>
<evidence type="ECO:0000256" key="4">
    <source>
        <dbReference type="ARBA" id="ARBA00022989"/>
    </source>
</evidence>
<feature type="transmembrane region" description="Helical" evidence="6">
    <location>
        <begin position="113"/>
        <end position="132"/>
    </location>
</feature>
<evidence type="ECO:0000313" key="8">
    <source>
        <dbReference type="EMBL" id="KAJ8651622.1"/>
    </source>
</evidence>
<evidence type="ECO:0000256" key="3">
    <source>
        <dbReference type="ARBA" id="ARBA00022692"/>
    </source>
</evidence>
<comment type="caution">
    <text evidence="8">The sequence shown here is derived from an EMBL/GenBank/DDBJ whole genome shotgun (WGS) entry which is preliminary data.</text>
</comment>
<keyword evidence="4 6" id="KW-1133">Transmembrane helix</keyword>
<dbReference type="GO" id="GO:0006629">
    <property type="term" value="P:lipid metabolic process"/>
    <property type="evidence" value="ECO:0007669"/>
    <property type="project" value="InterPro"/>
</dbReference>
<feature type="transmembrane region" description="Helical" evidence="6">
    <location>
        <begin position="57"/>
        <end position="76"/>
    </location>
</feature>
<evidence type="ECO:0000256" key="1">
    <source>
        <dbReference type="ARBA" id="ARBA00004141"/>
    </source>
</evidence>
<feature type="transmembrane region" description="Helical" evidence="6">
    <location>
        <begin position="180"/>
        <end position="202"/>
    </location>
</feature>
<dbReference type="InterPro" id="IPR001104">
    <property type="entry name" value="3-oxo-5_a-steroid_4-DH_C"/>
</dbReference>
<organism evidence="8 9">
    <name type="scientific">Lichtheimia ornata</name>
    <dbReference type="NCBI Taxonomy" id="688661"/>
    <lineage>
        <taxon>Eukaryota</taxon>
        <taxon>Fungi</taxon>
        <taxon>Fungi incertae sedis</taxon>
        <taxon>Mucoromycota</taxon>
        <taxon>Mucoromycotina</taxon>
        <taxon>Mucoromycetes</taxon>
        <taxon>Mucorales</taxon>
        <taxon>Lichtheimiaceae</taxon>
        <taxon>Lichtheimia</taxon>
    </lineage>
</organism>
<dbReference type="EMBL" id="JARTCD010000161">
    <property type="protein sequence ID" value="KAJ8651622.1"/>
    <property type="molecule type" value="Genomic_DNA"/>
</dbReference>
<dbReference type="GO" id="GO:0016020">
    <property type="term" value="C:membrane"/>
    <property type="evidence" value="ECO:0007669"/>
    <property type="project" value="UniProtKB-SubCell"/>
</dbReference>
<name>A0AAD7XVG6_9FUNG</name>
<dbReference type="InterPro" id="IPR039357">
    <property type="entry name" value="SRD5A/TECR"/>
</dbReference>
<comment type="similarity">
    <text evidence="2">Belongs to the steroid 5-alpha reductase family.</text>
</comment>
<evidence type="ECO:0000313" key="9">
    <source>
        <dbReference type="Proteomes" id="UP001234581"/>
    </source>
</evidence>
<dbReference type="AlphaFoldDB" id="A0AAD7XVG6"/>
<comment type="subcellular location">
    <subcellularLocation>
        <location evidence="1">Membrane</location>
        <topology evidence="1">Multi-pass membrane protein</topology>
    </subcellularLocation>
</comment>